<dbReference type="SUPFAM" id="SSF53756">
    <property type="entry name" value="UDP-Glycosyltransferase/glycogen phosphorylase"/>
    <property type="match status" value="1"/>
</dbReference>
<dbReference type="GO" id="GO:0016757">
    <property type="term" value="F:glycosyltransferase activity"/>
    <property type="evidence" value="ECO:0007669"/>
    <property type="project" value="InterPro"/>
</dbReference>
<dbReference type="Pfam" id="PF00534">
    <property type="entry name" value="Glycos_transf_1"/>
    <property type="match status" value="1"/>
</dbReference>
<dbReference type="Proteomes" id="UP000238426">
    <property type="component" value="Unassembled WGS sequence"/>
</dbReference>
<proteinExistence type="predicted"/>
<organism evidence="3 4">
    <name type="scientific">Aurantibacter aestuarii</name>
    <dbReference type="NCBI Taxonomy" id="1266046"/>
    <lineage>
        <taxon>Bacteria</taxon>
        <taxon>Pseudomonadati</taxon>
        <taxon>Bacteroidota</taxon>
        <taxon>Flavobacteriia</taxon>
        <taxon>Flavobacteriales</taxon>
        <taxon>Flavobacteriaceae</taxon>
        <taxon>Aurantibacter</taxon>
    </lineage>
</organism>
<comment type="caution">
    <text evidence="3">The sequence shown here is derived from an EMBL/GenBank/DDBJ whole genome shotgun (WGS) entry which is preliminary data.</text>
</comment>
<sequence>MKILMVAIPNHHFFRWTNQLEQSGYEVFWFDVSSNGSNSPQIPWVTQFTHWKLKWDFPFRIRIKKQLPALQPILTKVNEVDVNKAFKTVLEKVKPNVIHCFEMKLSGLPILKTLLLKNTMPVIYSSWGSDLYYFKELGTPEIEVKTFLKRINYLITDCKRDIEIAKKNDFNQTVLGVFPGNGGLEINKHSKLPILERSQIIFKGYQFDVGEAVQILKAIELLPAPIQKTYRFVVYSADKEVEDYISSSLILKTLDFLVLKRQIKIPNDKLIALMGESCLHIGNNLSDGMPNTMLEAMMQGCFPIQSNPGNATTEIITHGYNGFLIENPFDYKKIAQLIEQALLDDTLRLNAASYNFELINKKYNRNVLKTEIVNLYQSTQIK</sequence>
<evidence type="ECO:0000259" key="2">
    <source>
        <dbReference type="Pfam" id="PF13477"/>
    </source>
</evidence>
<keyword evidence="3" id="KW-0808">Transferase</keyword>
<evidence type="ECO:0000259" key="1">
    <source>
        <dbReference type="Pfam" id="PF00534"/>
    </source>
</evidence>
<dbReference type="OrthoDB" id="1411429at2"/>
<dbReference type="PANTHER" id="PTHR12526">
    <property type="entry name" value="GLYCOSYLTRANSFERASE"/>
    <property type="match status" value="1"/>
</dbReference>
<feature type="domain" description="Glycosyl transferase family 1" evidence="1">
    <location>
        <begin position="198"/>
        <end position="354"/>
    </location>
</feature>
<dbReference type="EMBL" id="PXOQ01000015">
    <property type="protein sequence ID" value="PSG86523.1"/>
    <property type="molecule type" value="Genomic_DNA"/>
</dbReference>
<gene>
    <name evidence="3" type="ORF">C7H52_12630</name>
</gene>
<accession>A0A2T1N5H9</accession>
<dbReference type="RefSeq" id="WP_106464261.1">
    <property type="nucleotide sequence ID" value="NZ_PXOQ01000015.1"/>
</dbReference>
<dbReference type="Pfam" id="PF13477">
    <property type="entry name" value="Glyco_trans_4_2"/>
    <property type="match status" value="1"/>
</dbReference>
<dbReference type="Gene3D" id="3.40.50.2000">
    <property type="entry name" value="Glycogen Phosphorylase B"/>
    <property type="match status" value="2"/>
</dbReference>
<dbReference type="AlphaFoldDB" id="A0A2T1N5H9"/>
<reference evidence="3 4" key="1">
    <citation type="submission" date="2018-03" db="EMBL/GenBank/DDBJ databases">
        <title>Mesoflavibacter sp. HG37 and Mesoflavibacter sp. HG96 sp.nov., two marine bacteria isolated from seawater of Western Pacific Ocean.</title>
        <authorList>
            <person name="Cheng H."/>
            <person name="Wu Y.-H."/>
            <person name="Guo L.-L."/>
            <person name="Xu X.-W."/>
        </authorList>
    </citation>
    <scope>NUCLEOTIDE SEQUENCE [LARGE SCALE GENOMIC DNA]</scope>
    <source>
        <strain evidence="3 4">KCTC 32269</strain>
    </source>
</reference>
<feature type="domain" description="Glycosyltransferase subfamily 4-like N-terminal" evidence="2">
    <location>
        <begin position="8"/>
        <end position="156"/>
    </location>
</feature>
<evidence type="ECO:0000313" key="3">
    <source>
        <dbReference type="EMBL" id="PSG86523.1"/>
    </source>
</evidence>
<protein>
    <submittedName>
        <fullName evidence="3">Glycosyl transferase family 1</fullName>
    </submittedName>
</protein>
<keyword evidence="4" id="KW-1185">Reference proteome</keyword>
<dbReference type="InterPro" id="IPR001296">
    <property type="entry name" value="Glyco_trans_1"/>
</dbReference>
<dbReference type="InterPro" id="IPR028098">
    <property type="entry name" value="Glyco_trans_4-like_N"/>
</dbReference>
<evidence type="ECO:0000313" key="4">
    <source>
        <dbReference type="Proteomes" id="UP000238426"/>
    </source>
</evidence>
<name>A0A2T1N5H9_9FLAO</name>